<sequence>MSSLVAASGNLKKEGGSLEIFKKFQYRVFSSNYLFKARDKREKGDLCPVLYSFEKLTPKAFTSQMQQPRTPLAEQRAENKRFQEKPQIFFEYAAPRASNLVGEDARQATESPLGVGMRAGRASMRRQRSSPRWLPAMFLLWSVGPCAGETINASWDYIQCINITCCDKDTQSTSLRLYSNSLTGTVPTELGRLTQLKWYIKLNNNSLTGPLPTELGLLYEMTSFFLPLDGNAPLGAWTHHNSHIALRSCQSPILRHSCWTAACHTVNPSKGPTATPITVAPSTGYLTAAWGGRQEPDFPRLRMWPAAEPRSHGEPDLCTRMEVCRARISSESVISWRVVACRARASMYGAWRGADQSPDAMPMEPASHGIASGVQSPYISSLGISSRRVVRCRARDLTALAGVSSASHGAAVLW</sequence>
<dbReference type="GO" id="GO:0005930">
    <property type="term" value="C:axoneme"/>
    <property type="evidence" value="ECO:0007669"/>
    <property type="project" value="UniProtKB-SubCell"/>
</dbReference>
<proteinExistence type="predicted"/>
<dbReference type="SUPFAM" id="SSF52058">
    <property type="entry name" value="L domain-like"/>
    <property type="match status" value="1"/>
</dbReference>
<accession>A0AAE0FKC4</accession>
<evidence type="ECO:0000313" key="4">
    <source>
        <dbReference type="Proteomes" id="UP001190700"/>
    </source>
</evidence>
<gene>
    <name evidence="3" type="ORF">CYMTET_29802</name>
</gene>
<dbReference type="Gene3D" id="3.80.10.10">
    <property type="entry name" value="Ribonuclease Inhibitor"/>
    <property type="match status" value="1"/>
</dbReference>
<comment type="subcellular location">
    <subcellularLocation>
        <location evidence="1">Cytoplasm</location>
        <location evidence="1">Cytoskeleton</location>
        <location evidence="1">Cilium axoneme</location>
    </subcellularLocation>
</comment>
<reference evidence="3 4" key="1">
    <citation type="journal article" date="2015" name="Genome Biol. Evol.">
        <title>Comparative Genomics of a Bacterivorous Green Alga Reveals Evolutionary Causalities and Consequences of Phago-Mixotrophic Mode of Nutrition.</title>
        <authorList>
            <person name="Burns J.A."/>
            <person name="Paasch A."/>
            <person name="Narechania A."/>
            <person name="Kim E."/>
        </authorList>
    </citation>
    <scope>NUCLEOTIDE SEQUENCE [LARGE SCALE GENOMIC DNA]</scope>
    <source>
        <strain evidence="3 4">PLY_AMNH</strain>
    </source>
</reference>
<dbReference type="Proteomes" id="UP001190700">
    <property type="component" value="Unassembled WGS sequence"/>
</dbReference>
<dbReference type="PANTHER" id="PTHR47988">
    <property type="entry name" value="SOMATIC EMBRYOGENESIS RECEPTOR KINASE 1"/>
    <property type="match status" value="1"/>
</dbReference>
<dbReference type="InterPro" id="IPR032675">
    <property type="entry name" value="LRR_dom_sf"/>
</dbReference>
<keyword evidence="2" id="KW-0732">Signal</keyword>
<name>A0AAE0FKC4_9CHLO</name>
<dbReference type="EMBL" id="LGRX02017018">
    <property type="protein sequence ID" value="KAK3261284.1"/>
    <property type="molecule type" value="Genomic_DNA"/>
</dbReference>
<feature type="non-terminal residue" evidence="3">
    <location>
        <position position="414"/>
    </location>
</feature>
<evidence type="ECO:0000256" key="2">
    <source>
        <dbReference type="ARBA" id="ARBA00022729"/>
    </source>
</evidence>
<evidence type="ECO:0000256" key="1">
    <source>
        <dbReference type="ARBA" id="ARBA00004430"/>
    </source>
</evidence>
<organism evidence="3 4">
    <name type="scientific">Cymbomonas tetramitiformis</name>
    <dbReference type="NCBI Taxonomy" id="36881"/>
    <lineage>
        <taxon>Eukaryota</taxon>
        <taxon>Viridiplantae</taxon>
        <taxon>Chlorophyta</taxon>
        <taxon>Pyramimonadophyceae</taxon>
        <taxon>Pyramimonadales</taxon>
        <taxon>Pyramimonadaceae</taxon>
        <taxon>Cymbomonas</taxon>
    </lineage>
</organism>
<protein>
    <submittedName>
        <fullName evidence="3">Uncharacterized protein</fullName>
    </submittedName>
</protein>
<keyword evidence="4" id="KW-1185">Reference proteome</keyword>
<dbReference type="AlphaFoldDB" id="A0AAE0FKC4"/>
<comment type="caution">
    <text evidence="3">The sequence shown here is derived from an EMBL/GenBank/DDBJ whole genome shotgun (WGS) entry which is preliminary data.</text>
</comment>
<evidence type="ECO:0000313" key="3">
    <source>
        <dbReference type="EMBL" id="KAK3261284.1"/>
    </source>
</evidence>